<evidence type="ECO:0000313" key="13">
    <source>
        <dbReference type="EMBL" id="WZN66408.1"/>
    </source>
</evidence>
<dbReference type="GO" id="GO:0006897">
    <property type="term" value="P:endocytosis"/>
    <property type="evidence" value="ECO:0007669"/>
    <property type="project" value="TreeGrafter"/>
</dbReference>
<dbReference type="InterPro" id="IPR027417">
    <property type="entry name" value="P-loop_NTPase"/>
</dbReference>
<feature type="region of interest" description="Disordered" evidence="9">
    <location>
        <begin position="103"/>
        <end position="145"/>
    </location>
</feature>
<sequence>MPSQDDAVYEAWFGVAAGGGDKVLGKQAVQFFGRSELAKDKLAKVWSQADYDRSGSLGLDKFKHAMRLIALAQQGRNLAEVSGDEDCGMPTMVGLEEVTQKALGSGDAGSNPFADDGDDDEMATSNPYYSPAPSPAESPAKSPAPKGIRVIQNEKESKAMAKKKKQLSKAECTDIVDGLKHLYFSRIKKIEEEFKFGSFFSPCLSEGDFDSKPSVLLLGQYSTGKTTFIRHLLKTEYPGSHIGPEPTTDRFVVVHHGHEPRRTPGNTLAVQPDKPFQGLTVFGSAFLGRLEGSQCPNELLENVTLIDTPGVLSGEKQRVERAYEFTSVCEWFASRSDLILLLFDPYKLDISDEFKNVIHSIKGHDDKVRIVLNKADQVDSQQLMRVYGALMWSLGKVFNTPEVVRVYIGSFNTAPISNEKNPLATALFEREQEDLLKDLYQLPERSCDRKVNEFVKRLRALRMHVLIISHLRKQMPTLYGKKDKQQKLLNTLGEEFSKLQREKHLPPGDFPDPARYKSILSCFDLCKFNKVEKKHMKYIDDALSVDIPRLVKIFENPF</sequence>
<proteinExistence type="predicted"/>
<dbReference type="SUPFAM" id="SSF47473">
    <property type="entry name" value="EF-hand"/>
    <property type="match status" value="1"/>
</dbReference>
<evidence type="ECO:0000256" key="4">
    <source>
        <dbReference type="ARBA" id="ARBA00022723"/>
    </source>
</evidence>
<evidence type="ECO:0000256" key="7">
    <source>
        <dbReference type="ARBA" id="ARBA00022837"/>
    </source>
</evidence>
<keyword evidence="8" id="KW-0472">Membrane</keyword>
<keyword evidence="14" id="KW-1185">Reference proteome</keyword>
<dbReference type="GO" id="GO:0016197">
    <property type="term" value="P:endosomal transport"/>
    <property type="evidence" value="ECO:0007669"/>
    <property type="project" value="TreeGrafter"/>
</dbReference>
<keyword evidence="3" id="KW-1003">Cell membrane</keyword>
<organism evidence="13 14">
    <name type="scientific">Chloropicon roscoffensis</name>
    <dbReference type="NCBI Taxonomy" id="1461544"/>
    <lineage>
        <taxon>Eukaryota</taxon>
        <taxon>Viridiplantae</taxon>
        <taxon>Chlorophyta</taxon>
        <taxon>Chloropicophyceae</taxon>
        <taxon>Chloropicales</taxon>
        <taxon>Chloropicaceae</taxon>
        <taxon>Chloropicon</taxon>
    </lineage>
</organism>
<evidence type="ECO:0000259" key="11">
    <source>
        <dbReference type="PROSITE" id="PS50222"/>
    </source>
</evidence>
<dbReference type="Proteomes" id="UP001472866">
    <property type="component" value="Chromosome 15"/>
</dbReference>
<dbReference type="Pfam" id="PF12763">
    <property type="entry name" value="EH"/>
    <property type="match status" value="1"/>
</dbReference>
<dbReference type="Pfam" id="PF18150">
    <property type="entry name" value="DUF5600"/>
    <property type="match status" value="1"/>
</dbReference>
<keyword evidence="5" id="KW-0547">Nucleotide-binding</keyword>
<feature type="domain" description="EF-hand" evidence="11">
    <location>
        <begin position="37"/>
        <end position="72"/>
    </location>
</feature>
<dbReference type="CDD" id="cd09913">
    <property type="entry name" value="EHD"/>
    <property type="match status" value="1"/>
</dbReference>
<feature type="domain" description="Dynamin-type G" evidence="12">
    <location>
        <begin position="209"/>
        <end position="444"/>
    </location>
</feature>
<reference evidence="13 14" key="1">
    <citation type="submission" date="2024-03" db="EMBL/GenBank/DDBJ databases">
        <title>Complete genome sequence of the green alga Chloropicon roscoffensis RCC1871.</title>
        <authorList>
            <person name="Lemieux C."/>
            <person name="Pombert J.-F."/>
            <person name="Otis C."/>
            <person name="Turmel M."/>
        </authorList>
    </citation>
    <scope>NUCLEOTIDE SEQUENCE [LARGE SCALE GENOMIC DNA]</scope>
    <source>
        <strain evidence="13 14">RCC1871</strain>
    </source>
</reference>
<feature type="domain" description="EH" evidence="10">
    <location>
        <begin position="5"/>
        <end position="81"/>
    </location>
</feature>
<dbReference type="PANTHER" id="PTHR11216:SF31">
    <property type="entry name" value="AT21416P"/>
    <property type="match status" value="1"/>
</dbReference>
<dbReference type="PROSITE" id="PS51718">
    <property type="entry name" value="G_DYNAMIN_2"/>
    <property type="match status" value="1"/>
</dbReference>
<evidence type="ECO:0000256" key="8">
    <source>
        <dbReference type="ARBA" id="ARBA00023136"/>
    </source>
</evidence>
<keyword evidence="7" id="KW-0106">Calcium</keyword>
<evidence type="ECO:0000259" key="12">
    <source>
        <dbReference type="PROSITE" id="PS51718"/>
    </source>
</evidence>
<evidence type="ECO:0000256" key="3">
    <source>
        <dbReference type="ARBA" id="ARBA00022475"/>
    </source>
</evidence>
<keyword evidence="4" id="KW-0479">Metal-binding</keyword>
<dbReference type="InterPro" id="IPR000261">
    <property type="entry name" value="EH_dom"/>
</dbReference>
<evidence type="ECO:0000256" key="6">
    <source>
        <dbReference type="ARBA" id="ARBA00022753"/>
    </source>
</evidence>
<dbReference type="Pfam" id="PF16880">
    <property type="entry name" value="EHD_N"/>
    <property type="match status" value="1"/>
</dbReference>
<dbReference type="PROSITE" id="PS50031">
    <property type="entry name" value="EH"/>
    <property type="match status" value="1"/>
</dbReference>
<dbReference type="SUPFAM" id="SSF52540">
    <property type="entry name" value="P-loop containing nucleoside triphosphate hydrolases"/>
    <property type="match status" value="1"/>
</dbReference>
<evidence type="ECO:0000256" key="5">
    <source>
        <dbReference type="ARBA" id="ARBA00022741"/>
    </source>
</evidence>
<dbReference type="PANTHER" id="PTHR11216">
    <property type="entry name" value="EH DOMAIN"/>
    <property type="match status" value="1"/>
</dbReference>
<dbReference type="Pfam" id="PF00350">
    <property type="entry name" value="Dynamin_N"/>
    <property type="match status" value="1"/>
</dbReference>
<dbReference type="InterPro" id="IPR030381">
    <property type="entry name" value="G_DYNAMIN_dom"/>
</dbReference>
<protein>
    <submittedName>
        <fullName evidence="13">EH domain-containing protein</fullName>
    </submittedName>
</protein>
<name>A0AAX4PK60_9CHLO</name>
<dbReference type="FunFam" id="3.40.50.300:FF:000147">
    <property type="entry name" value="EH domain-containing protein 1"/>
    <property type="match status" value="1"/>
</dbReference>
<dbReference type="InterPro" id="IPR031692">
    <property type="entry name" value="EHD_N"/>
</dbReference>
<dbReference type="InterPro" id="IPR002048">
    <property type="entry name" value="EF_hand_dom"/>
</dbReference>
<dbReference type="PROSITE" id="PS50222">
    <property type="entry name" value="EF_HAND_2"/>
    <property type="match status" value="1"/>
</dbReference>
<evidence type="ECO:0000256" key="1">
    <source>
        <dbReference type="ARBA" id="ARBA00004413"/>
    </source>
</evidence>
<dbReference type="Gene3D" id="1.10.268.20">
    <property type="match status" value="1"/>
</dbReference>
<accession>A0AAX4PK60</accession>
<dbReference type="GO" id="GO:0005509">
    <property type="term" value="F:calcium ion binding"/>
    <property type="evidence" value="ECO:0007669"/>
    <property type="project" value="InterPro"/>
</dbReference>
<dbReference type="InterPro" id="IPR045063">
    <property type="entry name" value="Dynamin_N"/>
</dbReference>
<gene>
    <name evidence="13" type="ORF">HKI87_15g79750</name>
</gene>
<evidence type="ECO:0000256" key="2">
    <source>
        <dbReference type="ARBA" id="ARBA00004481"/>
    </source>
</evidence>
<evidence type="ECO:0000259" key="10">
    <source>
        <dbReference type="PROSITE" id="PS50031"/>
    </source>
</evidence>
<comment type="subcellular location">
    <subcellularLocation>
        <location evidence="1">Cell membrane</location>
        <topology evidence="1">Peripheral membrane protein</topology>
        <orientation evidence="1">Cytoplasmic side</orientation>
    </subcellularLocation>
    <subcellularLocation>
        <location evidence="2">Endosome membrane</location>
        <topology evidence="2">Peripheral membrane protein</topology>
    </subcellularLocation>
</comment>
<dbReference type="GO" id="GO:0005525">
    <property type="term" value="F:GTP binding"/>
    <property type="evidence" value="ECO:0007669"/>
    <property type="project" value="InterPro"/>
</dbReference>
<dbReference type="Gene3D" id="3.40.50.300">
    <property type="entry name" value="P-loop containing nucleotide triphosphate hydrolases"/>
    <property type="match status" value="1"/>
</dbReference>
<dbReference type="GO" id="GO:0010008">
    <property type="term" value="C:endosome membrane"/>
    <property type="evidence" value="ECO:0007669"/>
    <property type="project" value="UniProtKB-SubCell"/>
</dbReference>
<evidence type="ECO:0000313" key="14">
    <source>
        <dbReference type="Proteomes" id="UP001472866"/>
    </source>
</evidence>
<dbReference type="Gene3D" id="1.10.238.10">
    <property type="entry name" value="EF-hand"/>
    <property type="match status" value="1"/>
</dbReference>
<dbReference type="AlphaFoldDB" id="A0AAX4PK60"/>
<evidence type="ECO:0000256" key="9">
    <source>
        <dbReference type="SAM" id="MobiDB-lite"/>
    </source>
</evidence>
<dbReference type="SMART" id="SM00027">
    <property type="entry name" value="EH"/>
    <property type="match status" value="1"/>
</dbReference>
<dbReference type="InterPro" id="IPR040990">
    <property type="entry name" value="DUF5600"/>
</dbReference>
<keyword evidence="6" id="KW-0967">Endosome</keyword>
<dbReference type="GO" id="GO:0005886">
    <property type="term" value="C:plasma membrane"/>
    <property type="evidence" value="ECO:0007669"/>
    <property type="project" value="UniProtKB-SubCell"/>
</dbReference>
<dbReference type="InterPro" id="IPR011992">
    <property type="entry name" value="EF-hand-dom_pair"/>
</dbReference>
<dbReference type="EMBL" id="CP151515">
    <property type="protein sequence ID" value="WZN66408.1"/>
    <property type="molecule type" value="Genomic_DNA"/>
</dbReference>